<reference evidence="4" key="1">
    <citation type="submission" date="2020-09" db="EMBL/GenBank/DDBJ databases">
        <title>Comparative genome analyses of four rice-infecting Rhizoctonia solani isolates reveal extensive enrichment of homogalacturonan modification genes.</title>
        <authorList>
            <person name="Lee D.-Y."/>
            <person name="Jeon J."/>
            <person name="Kim K.-T."/>
            <person name="Cheong K."/>
            <person name="Song H."/>
            <person name="Choi G."/>
            <person name="Ko J."/>
            <person name="Opiyo S.O."/>
            <person name="Zuo S."/>
            <person name="Madhav S."/>
            <person name="Lee Y.-H."/>
            <person name="Wang G.-L."/>
        </authorList>
    </citation>
    <scope>NUCLEOTIDE SEQUENCE</scope>
    <source>
        <strain evidence="4">AG1-IA YN-7</strain>
    </source>
</reference>
<evidence type="ECO:0000313" key="4">
    <source>
        <dbReference type="EMBL" id="KAF8667962.1"/>
    </source>
</evidence>
<feature type="compositionally biased region" description="Polar residues" evidence="2">
    <location>
        <begin position="12"/>
        <end position="23"/>
    </location>
</feature>
<name>A0A8H7H028_9AGAM</name>
<organism evidence="4 5">
    <name type="scientific">Rhizoctonia solani</name>
    <dbReference type="NCBI Taxonomy" id="456999"/>
    <lineage>
        <taxon>Eukaryota</taxon>
        <taxon>Fungi</taxon>
        <taxon>Dikarya</taxon>
        <taxon>Basidiomycota</taxon>
        <taxon>Agaricomycotina</taxon>
        <taxon>Agaricomycetes</taxon>
        <taxon>Cantharellales</taxon>
        <taxon>Ceratobasidiaceae</taxon>
        <taxon>Rhizoctonia</taxon>
    </lineage>
</organism>
<dbReference type="PANTHER" id="PTHR43353:SF6">
    <property type="entry name" value="CYTOPLASMIC ALDEHYDE DEHYDROGENASE (EUROFUNG)"/>
    <property type="match status" value="1"/>
</dbReference>
<dbReference type="InterPro" id="IPR015590">
    <property type="entry name" value="Aldehyde_DH_dom"/>
</dbReference>
<dbReference type="Proteomes" id="UP000650582">
    <property type="component" value="Unassembled WGS sequence"/>
</dbReference>
<gene>
    <name evidence="4" type="ORF">RHS04_09224</name>
</gene>
<dbReference type="PANTHER" id="PTHR43353">
    <property type="entry name" value="SUCCINATE-SEMIALDEHYDE DEHYDROGENASE, MITOCHONDRIAL"/>
    <property type="match status" value="1"/>
</dbReference>
<evidence type="ECO:0000259" key="3">
    <source>
        <dbReference type="Pfam" id="PF00171"/>
    </source>
</evidence>
<evidence type="ECO:0000313" key="5">
    <source>
        <dbReference type="Proteomes" id="UP000650582"/>
    </source>
</evidence>
<evidence type="ECO:0000256" key="1">
    <source>
        <dbReference type="ARBA" id="ARBA00023002"/>
    </source>
</evidence>
<dbReference type="GO" id="GO:0009450">
    <property type="term" value="P:gamma-aminobutyric acid catabolic process"/>
    <property type="evidence" value="ECO:0007669"/>
    <property type="project" value="TreeGrafter"/>
</dbReference>
<dbReference type="Pfam" id="PF00171">
    <property type="entry name" value="Aldedh"/>
    <property type="match status" value="1"/>
</dbReference>
<dbReference type="InterPro" id="IPR050740">
    <property type="entry name" value="Aldehyde_DH_Superfamily"/>
</dbReference>
<dbReference type="AlphaFoldDB" id="A0A8H7H028"/>
<proteinExistence type="predicted"/>
<dbReference type="GO" id="GO:0004777">
    <property type="term" value="F:succinate-semialdehyde dehydrogenase (NAD+) activity"/>
    <property type="evidence" value="ECO:0007669"/>
    <property type="project" value="TreeGrafter"/>
</dbReference>
<dbReference type="InterPro" id="IPR016161">
    <property type="entry name" value="Ald_DH/histidinol_DH"/>
</dbReference>
<keyword evidence="1" id="KW-0560">Oxidoreductase</keyword>
<dbReference type="SUPFAM" id="SSF53720">
    <property type="entry name" value="ALDH-like"/>
    <property type="match status" value="1"/>
</dbReference>
<feature type="domain" description="Aldehyde dehydrogenase" evidence="3">
    <location>
        <begin position="14"/>
        <end position="144"/>
    </location>
</feature>
<dbReference type="InterPro" id="IPR016162">
    <property type="entry name" value="Ald_DH_N"/>
</dbReference>
<comment type="caution">
    <text evidence="4">The sequence shown here is derived from an EMBL/GenBank/DDBJ whole genome shotgun (WGS) entry which is preliminary data.</text>
</comment>
<sequence>MSHYTHIINGKPASSSSTLDVQNPATQRKIAEVPVATKDQLDEAVAAARAALPAWSAKSQDERAQVLEQIAGIIQKNISEYKYILVSEQGKTLANAEMEIGVAIAMLLETAKLRVPEKVIIDNEQVRITERRVPIGVCAGIAPW</sequence>
<accession>A0A8H7H028</accession>
<feature type="region of interest" description="Disordered" evidence="2">
    <location>
        <begin position="1"/>
        <end position="23"/>
    </location>
</feature>
<protein>
    <submittedName>
        <fullName evidence="4">Aldehyde dehydrogenase family</fullName>
    </submittedName>
</protein>
<dbReference type="Gene3D" id="3.40.605.10">
    <property type="entry name" value="Aldehyde Dehydrogenase, Chain A, domain 1"/>
    <property type="match status" value="1"/>
</dbReference>
<dbReference type="EMBL" id="JACYCC010000351">
    <property type="protein sequence ID" value="KAF8667962.1"/>
    <property type="molecule type" value="Genomic_DNA"/>
</dbReference>
<evidence type="ECO:0000256" key="2">
    <source>
        <dbReference type="SAM" id="MobiDB-lite"/>
    </source>
</evidence>